<protein>
    <submittedName>
        <fullName evidence="2">Uncharacterized protein</fullName>
    </submittedName>
</protein>
<feature type="compositionally biased region" description="Polar residues" evidence="1">
    <location>
        <begin position="1"/>
        <end position="21"/>
    </location>
</feature>
<accession>A0ABY6PU56</accession>
<proteinExistence type="predicted"/>
<name>A0ABY6PU56_9ACTN</name>
<evidence type="ECO:0000256" key="1">
    <source>
        <dbReference type="SAM" id="MobiDB-lite"/>
    </source>
</evidence>
<dbReference type="RefSeq" id="WP_265543594.1">
    <property type="nucleotide sequence ID" value="NZ_CP098740.1"/>
</dbReference>
<dbReference type="Proteomes" id="UP001164963">
    <property type="component" value="Chromosome"/>
</dbReference>
<evidence type="ECO:0000313" key="2">
    <source>
        <dbReference type="EMBL" id="UZK55743.1"/>
    </source>
</evidence>
<feature type="region of interest" description="Disordered" evidence="1">
    <location>
        <begin position="1"/>
        <end position="35"/>
    </location>
</feature>
<reference evidence="2" key="1">
    <citation type="journal article" date="2022" name="Front. Microbiol.">
        <title>Mirubactin C rescues the lethal effect of cell wall biosynthesis mutations in Bacillus subtilis.</title>
        <authorList>
            <person name="Kepplinger B."/>
            <person name="Wen X."/>
            <person name="Tyler A.R."/>
            <person name="Kim B.Y."/>
            <person name="Brown J."/>
            <person name="Banks P."/>
            <person name="Dashti Y."/>
            <person name="Mackenzie E.S."/>
            <person name="Wills C."/>
            <person name="Kawai Y."/>
            <person name="Waldron K.J."/>
            <person name="Allenby N.E.E."/>
            <person name="Wu L.J."/>
            <person name="Hall M.J."/>
            <person name="Errington J."/>
        </authorList>
    </citation>
    <scope>NUCLEOTIDE SEQUENCE</scope>
    <source>
        <strain evidence="2">MDA8-470</strain>
    </source>
</reference>
<evidence type="ECO:0000313" key="3">
    <source>
        <dbReference type="Proteomes" id="UP001164963"/>
    </source>
</evidence>
<dbReference type="EMBL" id="CP098740">
    <property type="protein sequence ID" value="UZK55743.1"/>
    <property type="molecule type" value="Genomic_DNA"/>
</dbReference>
<keyword evidence="3" id="KW-1185">Reference proteome</keyword>
<sequence length="52" mass="5607">MHTQLASSTQRLRARPQQETTKAGPKLASKRWASSSVHESQAIGISMLVSSA</sequence>
<organism evidence="2 3">
    <name type="scientific">Streptomyces drozdowiczii</name>
    <dbReference type="NCBI Taxonomy" id="202862"/>
    <lineage>
        <taxon>Bacteria</taxon>
        <taxon>Bacillati</taxon>
        <taxon>Actinomycetota</taxon>
        <taxon>Actinomycetes</taxon>
        <taxon>Kitasatosporales</taxon>
        <taxon>Streptomycetaceae</taxon>
        <taxon>Streptomyces</taxon>
    </lineage>
</organism>
<gene>
    <name evidence="2" type="ORF">NEH16_17910</name>
</gene>